<dbReference type="InterPro" id="IPR016024">
    <property type="entry name" value="ARM-type_fold"/>
</dbReference>
<dbReference type="InterPro" id="IPR002554">
    <property type="entry name" value="PP2A_B56"/>
</dbReference>
<proteinExistence type="predicted"/>
<dbReference type="eggNOG" id="KOG2085">
    <property type="taxonomic scope" value="Eukaryota"/>
</dbReference>
<feature type="region of interest" description="Disordered" evidence="1">
    <location>
        <begin position="66"/>
        <end position="93"/>
    </location>
</feature>
<dbReference type="EMBL" id="KI913964">
    <property type="protein sequence ID" value="ETW00444.1"/>
    <property type="molecule type" value="Genomic_DNA"/>
</dbReference>
<feature type="region of interest" description="Disordered" evidence="1">
    <location>
        <begin position="649"/>
        <end position="680"/>
    </location>
</feature>
<dbReference type="GO" id="GO:0019888">
    <property type="term" value="F:protein phosphatase regulator activity"/>
    <property type="evidence" value="ECO:0007669"/>
    <property type="project" value="InterPro"/>
</dbReference>
<dbReference type="SMART" id="SM00233">
    <property type="entry name" value="PH"/>
    <property type="match status" value="1"/>
</dbReference>
<sequence length="680" mass="77258">MALGFGISSNKLGGDSTAGATTAAVATSIESRTGKFFRGMLGSSKSSKKITTHSLSVTSSFAKSTSSVSDEEGDLERSGYSADHHNHNKHINGSKKTSLISTFQENVDDRHDSDFYAPTSKSGVLVKQANHLKNWKKRFMVLRGQSMFYYVSGTTSEETYPRGVISLSGVDVHPLDVSKFKKQFCFEISHPNYRSLYMVAKNDADLVQWMSSIKSASLPVRDGIADIRESKEQLFQLPPLEDVPAFERVYYCRKKMAFCRPGYRGLSEKEKYELRERQIKMMQDIHNYCDSYPTLMSDPSLYKELLHMTSSFLFRPFPRLPAQDQNAVFFEEAPENNDTGNTPFTIQDLMSDTLSAEDQEWSVLSTCYDILVRAIEYIDQLDKQVRKDFFTPRFVSQLVGLFKSPSYKERQLLKTVLHRLYYKLTQRRALIRKEIAHVFYEYVYESSNYYGVTELLEILGSIINGFACPIKDEHVVLLEKSLVPLHSTQAYTSYHQQLMYCMIQFVSKDHVLYTPIARGVLRYWPVGNAYKEIVFLIVLEELFEYVLAESDLAPVARQMGRRLGKCMSSIQQQVADRALACWNSPACVRVMNTYEKVGQDMFDIIRPNLVATMLSHWNVLTQQKARAAYKTYYNMGYEKAGNALDSVTNHNTDSCDDDQINSGGSIALPDQGSVDEGGVM</sequence>
<dbReference type="PROSITE" id="PS50003">
    <property type="entry name" value="PH_DOMAIN"/>
    <property type="match status" value="1"/>
</dbReference>
<feature type="domain" description="PH" evidence="2">
    <location>
        <begin position="118"/>
        <end position="218"/>
    </location>
</feature>
<dbReference type="InterPro" id="IPR011989">
    <property type="entry name" value="ARM-like"/>
</dbReference>
<dbReference type="AlphaFoldDB" id="A0A024U2J3"/>
<dbReference type="SUPFAM" id="SSF50729">
    <property type="entry name" value="PH domain-like"/>
    <property type="match status" value="1"/>
</dbReference>
<gene>
    <name evidence="3" type="ORF">H310_07070</name>
</gene>
<evidence type="ECO:0000256" key="1">
    <source>
        <dbReference type="SAM" id="MobiDB-lite"/>
    </source>
</evidence>
<evidence type="ECO:0000259" key="2">
    <source>
        <dbReference type="PROSITE" id="PS50003"/>
    </source>
</evidence>
<dbReference type="GO" id="GO:0000159">
    <property type="term" value="C:protein phosphatase type 2A complex"/>
    <property type="evidence" value="ECO:0007669"/>
    <property type="project" value="InterPro"/>
</dbReference>
<dbReference type="RefSeq" id="XP_008870579.1">
    <property type="nucleotide sequence ID" value="XM_008872357.1"/>
</dbReference>
<dbReference type="VEuPathDB" id="FungiDB:H310_07070"/>
<dbReference type="Gene3D" id="2.30.29.30">
    <property type="entry name" value="Pleckstrin-homology domain (PH domain)/Phosphotyrosine-binding domain (PTB)"/>
    <property type="match status" value="1"/>
</dbReference>
<dbReference type="GeneID" id="20084120"/>
<dbReference type="GO" id="GO:0007165">
    <property type="term" value="P:signal transduction"/>
    <property type="evidence" value="ECO:0007669"/>
    <property type="project" value="InterPro"/>
</dbReference>
<name>A0A024U2J3_9STRA</name>
<organism evidence="3">
    <name type="scientific">Aphanomyces invadans</name>
    <dbReference type="NCBI Taxonomy" id="157072"/>
    <lineage>
        <taxon>Eukaryota</taxon>
        <taxon>Sar</taxon>
        <taxon>Stramenopiles</taxon>
        <taxon>Oomycota</taxon>
        <taxon>Saprolegniomycetes</taxon>
        <taxon>Saprolegniales</taxon>
        <taxon>Verrucalvaceae</taxon>
        <taxon>Aphanomyces</taxon>
    </lineage>
</organism>
<dbReference type="SUPFAM" id="SSF48371">
    <property type="entry name" value="ARM repeat"/>
    <property type="match status" value="1"/>
</dbReference>
<dbReference type="Gene3D" id="1.25.10.10">
    <property type="entry name" value="Leucine-rich Repeat Variant"/>
    <property type="match status" value="1"/>
</dbReference>
<dbReference type="OrthoDB" id="70159at2759"/>
<reference evidence="3" key="1">
    <citation type="submission" date="2013-12" db="EMBL/GenBank/DDBJ databases">
        <title>The Genome Sequence of Aphanomyces invadans NJM9701.</title>
        <authorList>
            <consortium name="The Broad Institute Genomics Platform"/>
            <person name="Russ C."/>
            <person name="Tyler B."/>
            <person name="van West P."/>
            <person name="Dieguez-Uribeondo J."/>
            <person name="Young S.K."/>
            <person name="Zeng Q."/>
            <person name="Gargeya S."/>
            <person name="Fitzgerald M."/>
            <person name="Abouelleil A."/>
            <person name="Alvarado L."/>
            <person name="Chapman S.B."/>
            <person name="Gainer-Dewar J."/>
            <person name="Goldberg J."/>
            <person name="Griggs A."/>
            <person name="Gujja S."/>
            <person name="Hansen M."/>
            <person name="Howarth C."/>
            <person name="Imamovic A."/>
            <person name="Ireland A."/>
            <person name="Larimer J."/>
            <person name="McCowan C."/>
            <person name="Murphy C."/>
            <person name="Pearson M."/>
            <person name="Poon T.W."/>
            <person name="Priest M."/>
            <person name="Roberts A."/>
            <person name="Saif S."/>
            <person name="Shea T."/>
            <person name="Sykes S."/>
            <person name="Wortman J."/>
            <person name="Nusbaum C."/>
            <person name="Birren B."/>
        </authorList>
    </citation>
    <scope>NUCLEOTIDE SEQUENCE [LARGE SCALE GENOMIC DNA]</scope>
    <source>
        <strain evidence="3">NJM9701</strain>
    </source>
</reference>
<dbReference type="InterPro" id="IPR011993">
    <property type="entry name" value="PH-like_dom_sf"/>
</dbReference>
<dbReference type="FunFam" id="2.30.29.30:FF:000286">
    <property type="entry name" value="PH-protein kinase domain containing protein"/>
    <property type="match status" value="1"/>
</dbReference>
<dbReference type="PANTHER" id="PTHR10257:SF3">
    <property type="entry name" value="SERINE_THREONINE-PROTEIN PHOSPHATASE 2A 56 KDA REGULATORY SUBUNIT GAMMA ISOFORM"/>
    <property type="match status" value="1"/>
</dbReference>
<accession>A0A024U2J3</accession>
<dbReference type="PANTHER" id="PTHR10257">
    <property type="entry name" value="SERINE/THREONINE PROTEIN PHOSPHATASE 2A PP2A REGULATORY SUBUNIT B"/>
    <property type="match status" value="1"/>
</dbReference>
<evidence type="ECO:0000313" key="3">
    <source>
        <dbReference type="EMBL" id="ETW00444.1"/>
    </source>
</evidence>
<dbReference type="STRING" id="157072.A0A024U2J3"/>
<dbReference type="Pfam" id="PF01603">
    <property type="entry name" value="B56"/>
    <property type="match status" value="1"/>
</dbReference>
<protein>
    <recommendedName>
        <fullName evidence="2">PH domain-containing protein</fullName>
    </recommendedName>
</protein>
<dbReference type="Pfam" id="PF00169">
    <property type="entry name" value="PH"/>
    <property type="match status" value="1"/>
</dbReference>
<dbReference type="InterPro" id="IPR001849">
    <property type="entry name" value="PH_domain"/>
</dbReference>